<comment type="caution">
    <text evidence="5">The sequence shown here is derived from an EMBL/GenBank/DDBJ whole genome shotgun (WGS) entry which is preliminary data.</text>
</comment>
<organism evidence="5 6">
    <name type="scientific">Mediterraneibacter gnavus</name>
    <name type="common">Ruminococcus gnavus</name>
    <dbReference type="NCBI Taxonomy" id="33038"/>
    <lineage>
        <taxon>Bacteria</taxon>
        <taxon>Bacillati</taxon>
        <taxon>Bacillota</taxon>
        <taxon>Clostridia</taxon>
        <taxon>Lachnospirales</taxon>
        <taxon>Lachnospiraceae</taxon>
        <taxon>Mediterraneibacter</taxon>
    </lineage>
</organism>
<name>A0A2N5NIH8_MEDGN</name>
<evidence type="ECO:0000256" key="3">
    <source>
        <dbReference type="PIRSR" id="PIRSR610905-1"/>
    </source>
</evidence>
<evidence type="ECO:0000256" key="1">
    <source>
        <dbReference type="ARBA" id="ARBA00022801"/>
    </source>
</evidence>
<sequence length="405" mass="46844">MIKKINIEEIKKREEFLSGKLLTRKEVECALEEAKASVKRNMEYLNGKFPFSAAYNSEPFPSERDGMYPITENVEWTTGFWTGLIWLMYDWSREACFKERGMADVRSFKERVDKRIDLNHHDLGFLYSPSCVAAYQLCQSEEGKEAALQAADILMERYRENGHFIQAWGNVGDPKDYRLIIDCMLNIPLLYWKSRVTGDERYEKAAREHFITSCNNVVRDDASAYHTFYFDPETGEPVKGVTRQGYSDDSAWARGQAWGIYGIALNYRNSGIGEAFDLFKGMTNYFLNRLPQDNVCYWDLIFGDGSGQSRDSSAAAVAVCGMQEMCKYLPETDEDKEVYKYAMHTILRSLIENYANHSHKPGEALLLHGVYSWHSGKGIDVGNIWGDYYYVEALVRFLKDWQVWW</sequence>
<accession>A0A2N5NIH8</accession>
<evidence type="ECO:0000256" key="4">
    <source>
        <dbReference type="PIRSR" id="PIRSR610905-2"/>
    </source>
</evidence>
<feature type="binding site" evidence="4">
    <location>
        <position position="122"/>
    </location>
    <ligand>
        <name>substrate</name>
    </ligand>
</feature>
<feature type="binding site" evidence="4">
    <location>
        <position position="182"/>
    </location>
    <ligand>
        <name>substrate</name>
    </ligand>
</feature>
<comment type="similarity">
    <text evidence="2">Belongs to the glycosyl hydrolase 88 family.</text>
</comment>
<dbReference type="Pfam" id="PF07470">
    <property type="entry name" value="Glyco_hydro_88"/>
    <property type="match status" value="1"/>
</dbReference>
<dbReference type="EMBL" id="NIHM01000008">
    <property type="protein sequence ID" value="PLT55518.1"/>
    <property type="molecule type" value="Genomic_DNA"/>
</dbReference>
<feature type="binding site" evidence="4">
    <location>
        <position position="375"/>
    </location>
    <ligand>
        <name>substrate</name>
    </ligand>
</feature>
<proteinExistence type="inferred from homology"/>
<evidence type="ECO:0000256" key="2">
    <source>
        <dbReference type="ARBA" id="ARBA00038358"/>
    </source>
</evidence>
<dbReference type="RefSeq" id="WP_101879570.1">
    <property type="nucleotide sequence ID" value="NZ_CAXULC010000005.1"/>
</dbReference>
<protein>
    <submittedName>
        <fullName evidence="5">Glucuronyl hydrolase</fullName>
    </submittedName>
</protein>
<dbReference type="GO" id="GO:0000272">
    <property type="term" value="P:polysaccharide catabolic process"/>
    <property type="evidence" value="ECO:0007669"/>
    <property type="project" value="TreeGrafter"/>
</dbReference>
<dbReference type="SUPFAM" id="SSF48208">
    <property type="entry name" value="Six-hairpin glycosidases"/>
    <property type="match status" value="1"/>
</dbReference>
<keyword evidence="1 5" id="KW-0378">Hydrolase</keyword>
<feature type="binding site" evidence="4">
    <location>
        <position position="372"/>
    </location>
    <ligand>
        <name>substrate</name>
    </ligand>
</feature>
<gene>
    <name evidence="5" type="ORF">CDL18_07270</name>
</gene>
<dbReference type="GO" id="GO:0052757">
    <property type="term" value="F:chondroitin hydrolase activity"/>
    <property type="evidence" value="ECO:0007669"/>
    <property type="project" value="TreeGrafter"/>
</dbReference>
<dbReference type="Proteomes" id="UP000234849">
    <property type="component" value="Unassembled WGS sequence"/>
</dbReference>
<feature type="binding site" evidence="4">
    <location>
        <position position="258"/>
    </location>
    <ligand>
        <name>substrate</name>
    </ligand>
</feature>
<evidence type="ECO:0000313" key="6">
    <source>
        <dbReference type="Proteomes" id="UP000234849"/>
    </source>
</evidence>
<dbReference type="PANTHER" id="PTHR36845">
    <property type="entry name" value="HYDROLASE, PUTATIVE (AFU_ORTHOLOGUE AFUA_7G05090)-RELATED"/>
    <property type="match status" value="1"/>
</dbReference>
<dbReference type="InterPro" id="IPR012341">
    <property type="entry name" value="6hp_glycosidase-like_sf"/>
</dbReference>
<dbReference type="InterPro" id="IPR052369">
    <property type="entry name" value="UG_Glycosaminoglycan_Hydrolase"/>
</dbReference>
<dbReference type="InterPro" id="IPR008928">
    <property type="entry name" value="6-hairpin_glycosidase_sf"/>
</dbReference>
<feature type="active site" description="Nucleophile" evidence="3">
    <location>
        <position position="122"/>
    </location>
</feature>
<dbReference type="InterPro" id="IPR010905">
    <property type="entry name" value="Glyco_hydro_88"/>
</dbReference>
<dbReference type="PANTHER" id="PTHR36845:SF1">
    <property type="entry name" value="HYDROLASE, PUTATIVE (AFU_ORTHOLOGUE AFUA_7G05090)-RELATED"/>
    <property type="match status" value="1"/>
</dbReference>
<feature type="binding site" evidence="4">
    <location>
        <position position="254"/>
    </location>
    <ligand>
        <name>substrate</name>
    </ligand>
</feature>
<evidence type="ECO:0000313" key="5">
    <source>
        <dbReference type="EMBL" id="PLT55518.1"/>
    </source>
</evidence>
<dbReference type="Gene3D" id="1.50.10.10">
    <property type="match status" value="1"/>
</dbReference>
<feature type="binding site" evidence="4">
    <location>
        <position position="240"/>
    </location>
    <ligand>
        <name>substrate</name>
    </ligand>
</feature>
<dbReference type="AlphaFoldDB" id="A0A2N5NIH8"/>
<feature type="active site" description="Proton donor" evidence="3">
    <location>
        <position position="182"/>
    </location>
</feature>
<reference evidence="5 6" key="1">
    <citation type="journal article" date="2017" name="Genome Med.">
        <title>A novel Ruminococcus gnavus clade enriched in inflammatory bowel disease patients.</title>
        <authorList>
            <person name="Hall A.B."/>
            <person name="Yassour M."/>
            <person name="Sauk J."/>
            <person name="Garner A."/>
            <person name="Jiang X."/>
            <person name="Arthur T."/>
            <person name="Lagoudas G.K."/>
            <person name="Vatanen T."/>
            <person name="Fornelos N."/>
            <person name="Wilson R."/>
            <person name="Bertha M."/>
            <person name="Cohen M."/>
            <person name="Garber J."/>
            <person name="Khalili H."/>
            <person name="Gevers D."/>
            <person name="Ananthakrishnan A.N."/>
            <person name="Kugathasan S."/>
            <person name="Lander E.S."/>
            <person name="Blainey P."/>
            <person name="Vlamakis H."/>
            <person name="Xavier R.J."/>
            <person name="Huttenhower C."/>
        </authorList>
    </citation>
    <scope>NUCLEOTIDE SEQUENCE [LARGE SCALE GENOMIC DNA]</scope>
    <source>
        <strain evidence="5 6">RJX1118</strain>
    </source>
</reference>
<feature type="binding site" evidence="4">
    <location>
        <position position="242"/>
    </location>
    <ligand>
        <name>substrate</name>
    </ligand>
</feature>